<accession>A0A1I5I0B2</accession>
<reference evidence="2" key="1">
    <citation type="submission" date="2016-10" db="EMBL/GenBank/DDBJ databases">
        <authorList>
            <person name="Varghese N."/>
            <person name="Submissions S."/>
        </authorList>
    </citation>
    <scope>NUCLEOTIDE SEQUENCE [LARGE SCALE GENOMIC DNA]</scope>
    <source>
        <strain evidence="2">DSM 43161</strain>
    </source>
</reference>
<dbReference type="EMBL" id="FOWE01000011">
    <property type="protein sequence ID" value="SFO53829.1"/>
    <property type="molecule type" value="Genomic_DNA"/>
</dbReference>
<gene>
    <name evidence="1" type="ORF">SAMN05660359_04178</name>
</gene>
<keyword evidence="2" id="KW-1185">Reference proteome</keyword>
<evidence type="ECO:0000313" key="1">
    <source>
        <dbReference type="EMBL" id="SFO53829.1"/>
    </source>
</evidence>
<dbReference type="AlphaFoldDB" id="A0A1I5I0B2"/>
<protein>
    <recommendedName>
        <fullName evidence="3">DUF559 domain-containing protein</fullName>
    </recommendedName>
</protein>
<organism evidence="1 2">
    <name type="scientific">Geodermatophilus obscurus</name>
    <dbReference type="NCBI Taxonomy" id="1861"/>
    <lineage>
        <taxon>Bacteria</taxon>
        <taxon>Bacillati</taxon>
        <taxon>Actinomycetota</taxon>
        <taxon>Actinomycetes</taxon>
        <taxon>Geodermatophilales</taxon>
        <taxon>Geodermatophilaceae</taxon>
        <taxon>Geodermatophilus</taxon>
    </lineage>
</organism>
<name>A0A1I5I0B2_9ACTN</name>
<dbReference type="Gene3D" id="3.40.960.10">
    <property type="entry name" value="VSR Endonuclease"/>
    <property type="match status" value="1"/>
</dbReference>
<evidence type="ECO:0000313" key="2">
    <source>
        <dbReference type="Proteomes" id="UP000183642"/>
    </source>
</evidence>
<dbReference type="RefSeq" id="WP_075015421.1">
    <property type="nucleotide sequence ID" value="NZ_FOWE01000011.1"/>
</dbReference>
<dbReference type="OrthoDB" id="5181611at2"/>
<evidence type="ECO:0008006" key="3">
    <source>
        <dbReference type="Google" id="ProtNLM"/>
    </source>
</evidence>
<sequence>MTRYLLPPTYTRAAADVAEMTRTQLARDGVRVTRGAFISRSVPLTTASATRAALAVLPEGTVASHATAAVLLGAPLRAAWPLEFAVRPGVYRARRQRIRVHVRGLTARDEVRCLGLPVTSGPQTWLDLAARMPAQDLVVIGDALYRAGHLDAATLAERLERADGVRGVVRARECAPLLTPMAASRPESPIRYWVVTGGLPIPVPQLPVVDRRGRTVAHADLGYEEWKIALEYEGRHHAEWRQFRRDLDRYSLMAAHGWLVLRFGEDDLGRRVRVLSRVAGALESRGAR</sequence>
<dbReference type="Proteomes" id="UP000183642">
    <property type="component" value="Unassembled WGS sequence"/>
</dbReference>
<proteinExistence type="predicted"/>